<proteinExistence type="inferred from homology"/>
<comment type="caution">
    <text evidence="4">The sequence shown here is derived from an EMBL/GenBank/DDBJ whole genome shotgun (WGS) entry which is preliminary data.</text>
</comment>
<dbReference type="SUPFAM" id="SSF56317">
    <property type="entry name" value="Carbon-nitrogen hydrolase"/>
    <property type="match status" value="1"/>
</dbReference>
<dbReference type="EMBL" id="QNTQ01000013">
    <property type="protein sequence ID" value="RBI84002.1"/>
    <property type="molecule type" value="Genomic_DNA"/>
</dbReference>
<dbReference type="PANTHER" id="PTHR43674:SF2">
    <property type="entry name" value="BETA-UREIDOPROPIONASE"/>
    <property type="match status" value="1"/>
</dbReference>
<accession>A0A365U8F1</accession>
<keyword evidence="2 4" id="KW-0378">Hydrolase</keyword>
<sequence length="259" mass="26794">MKLALWQGAGTPGDLTATVAAAAQAIDDAAQAGAALLVFPEGFLTGYHIPDLAPGGLPGVEAALSQVGAAARASGLGVVMGTHLDRPEGLRNAAVVFGPDGAELGRYHKRALFGGWEKATFVPGDAPCRFRLGGATVGVLICYDVEFPELVRAEAQAGADLVVVPTALMAPHDRVARQMVAVRALENQIFLGYCNRAGTEPGMSFVGLSSISGPRGQTLAQAGTGEETEMILAELDLSEIARERAEASYLDDLVELPGL</sequence>
<comment type="similarity">
    <text evidence="1">Belongs to the carbon-nitrogen hydrolase superfamily. NIT1/NIT2 family.</text>
</comment>
<dbReference type="OrthoDB" id="9811121at2"/>
<dbReference type="Pfam" id="PF00795">
    <property type="entry name" value="CN_hydrolase"/>
    <property type="match status" value="1"/>
</dbReference>
<dbReference type="Gene3D" id="3.60.110.10">
    <property type="entry name" value="Carbon-nitrogen hydrolase"/>
    <property type="match status" value="1"/>
</dbReference>
<keyword evidence="5" id="KW-1185">Reference proteome</keyword>
<reference evidence="4 5" key="1">
    <citation type="submission" date="2018-07" db="EMBL/GenBank/DDBJ databases">
        <title>Rhodosalinus sp. strain E84T genomic sequence and assembly.</title>
        <authorList>
            <person name="Liu Z.-W."/>
            <person name="Lu D.-C."/>
        </authorList>
    </citation>
    <scope>NUCLEOTIDE SEQUENCE [LARGE SCALE GENOMIC DNA]</scope>
    <source>
        <strain evidence="4 5">E84</strain>
    </source>
</reference>
<gene>
    <name evidence="4" type="ORF">DRV85_13360</name>
</gene>
<organism evidence="4 5">
    <name type="scientific">Rhodosalinus halophilus</name>
    <dbReference type="NCBI Taxonomy" id="2259333"/>
    <lineage>
        <taxon>Bacteria</taxon>
        <taxon>Pseudomonadati</taxon>
        <taxon>Pseudomonadota</taxon>
        <taxon>Alphaproteobacteria</taxon>
        <taxon>Rhodobacterales</taxon>
        <taxon>Paracoccaceae</taxon>
        <taxon>Rhodosalinus</taxon>
    </lineage>
</organism>
<evidence type="ECO:0000313" key="4">
    <source>
        <dbReference type="EMBL" id="RBI84002.1"/>
    </source>
</evidence>
<protein>
    <submittedName>
        <fullName evidence="4">Carbon-nitrogen hydrolase</fullName>
    </submittedName>
</protein>
<dbReference type="AlphaFoldDB" id="A0A365U8F1"/>
<dbReference type="PROSITE" id="PS50263">
    <property type="entry name" value="CN_HYDROLASE"/>
    <property type="match status" value="1"/>
</dbReference>
<dbReference type="InterPro" id="IPR036526">
    <property type="entry name" value="C-N_Hydrolase_sf"/>
</dbReference>
<dbReference type="GO" id="GO:0033388">
    <property type="term" value="P:putrescine biosynthetic process from arginine"/>
    <property type="evidence" value="ECO:0007669"/>
    <property type="project" value="TreeGrafter"/>
</dbReference>
<evidence type="ECO:0000259" key="3">
    <source>
        <dbReference type="PROSITE" id="PS50263"/>
    </source>
</evidence>
<dbReference type="PROSITE" id="PS01227">
    <property type="entry name" value="UPF0012"/>
    <property type="match status" value="1"/>
</dbReference>
<dbReference type="RefSeq" id="WP_113289981.1">
    <property type="nucleotide sequence ID" value="NZ_QNTQ01000013.1"/>
</dbReference>
<dbReference type="InterPro" id="IPR050345">
    <property type="entry name" value="Aliph_Amidase/BUP"/>
</dbReference>
<evidence type="ECO:0000256" key="1">
    <source>
        <dbReference type="ARBA" id="ARBA00010613"/>
    </source>
</evidence>
<dbReference type="InterPro" id="IPR003010">
    <property type="entry name" value="C-N_Hydrolase"/>
</dbReference>
<dbReference type="CDD" id="cd07576">
    <property type="entry name" value="R-amidase_like"/>
    <property type="match status" value="1"/>
</dbReference>
<name>A0A365U8F1_9RHOB</name>
<dbReference type="InterPro" id="IPR044083">
    <property type="entry name" value="RamA-like"/>
</dbReference>
<evidence type="ECO:0000256" key="2">
    <source>
        <dbReference type="ARBA" id="ARBA00022801"/>
    </source>
</evidence>
<feature type="domain" description="CN hydrolase" evidence="3">
    <location>
        <begin position="1"/>
        <end position="237"/>
    </location>
</feature>
<evidence type="ECO:0000313" key="5">
    <source>
        <dbReference type="Proteomes" id="UP000253370"/>
    </source>
</evidence>
<dbReference type="PANTHER" id="PTHR43674">
    <property type="entry name" value="NITRILASE C965.09-RELATED"/>
    <property type="match status" value="1"/>
</dbReference>
<dbReference type="GO" id="GO:0050126">
    <property type="term" value="F:N-carbamoylputrescine amidase activity"/>
    <property type="evidence" value="ECO:0007669"/>
    <property type="project" value="TreeGrafter"/>
</dbReference>
<dbReference type="Proteomes" id="UP000253370">
    <property type="component" value="Unassembled WGS sequence"/>
</dbReference>
<dbReference type="InterPro" id="IPR001110">
    <property type="entry name" value="UPF0012_CS"/>
</dbReference>